<dbReference type="GO" id="GO:0005737">
    <property type="term" value="C:cytoplasm"/>
    <property type="evidence" value="ECO:0007669"/>
    <property type="project" value="UniProtKB-SubCell"/>
</dbReference>
<organism evidence="5">
    <name type="scientific">Desulfofervidus auxilii</name>
    <dbReference type="NCBI Taxonomy" id="1621989"/>
    <lineage>
        <taxon>Bacteria</taxon>
        <taxon>Pseudomonadati</taxon>
        <taxon>Thermodesulfobacteriota</taxon>
        <taxon>Candidatus Desulfofervidia</taxon>
        <taxon>Candidatus Desulfofervidales</taxon>
        <taxon>Candidatus Desulfofervidaceae</taxon>
        <taxon>Candidatus Desulfofervidus</taxon>
    </lineage>
</organism>
<feature type="domain" description="Tyr recombinase" evidence="4">
    <location>
        <begin position="11"/>
        <end position="217"/>
    </location>
</feature>
<dbReference type="PANTHER" id="PTHR30349:SF77">
    <property type="entry name" value="TYROSINE RECOMBINASE XERC"/>
    <property type="match status" value="1"/>
</dbReference>
<comment type="caution">
    <text evidence="5">The sequence shown here is derived from an EMBL/GenBank/DDBJ whole genome shotgun (WGS) entry which is preliminary data.</text>
</comment>
<evidence type="ECO:0000313" key="5">
    <source>
        <dbReference type="EMBL" id="HEB73728.1"/>
    </source>
</evidence>
<dbReference type="AlphaFoldDB" id="A0A7V1N2Q8"/>
<evidence type="ECO:0000256" key="3">
    <source>
        <dbReference type="ARBA" id="ARBA00023172"/>
    </source>
</evidence>
<name>A0A7V1N2Q8_DESA2</name>
<dbReference type="InterPro" id="IPR002104">
    <property type="entry name" value="Integrase_catalytic"/>
</dbReference>
<proteinExistence type="predicted"/>
<dbReference type="Gene3D" id="1.10.443.10">
    <property type="entry name" value="Intergrase catalytic core"/>
    <property type="match status" value="1"/>
</dbReference>
<gene>
    <name evidence="5" type="ORF">ENJ03_00710</name>
</gene>
<reference evidence="5" key="1">
    <citation type="journal article" date="2020" name="mSystems">
        <title>Genome- and Community-Level Interaction Insights into Carbon Utilization and Element Cycling Functions of Hydrothermarchaeota in Hydrothermal Sediment.</title>
        <authorList>
            <person name="Zhou Z."/>
            <person name="Liu Y."/>
            <person name="Xu W."/>
            <person name="Pan J."/>
            <person name="Luo Z.H."/>
            <person name="Li M."/>
        </authorList>
    </citation>
    <scope>NUCLEOTIDE SEQUENCE [LARGE SCALE GENOMIC DNA]</scope>
    <source>
        <strain evidence="5">HyVt-45</strain>
    </source>
</reference>
<dbReference type="EMBL" id="DRKW01000039">
    <property type="protein sequence ID" value="HEB73728.1"/>
    <property type="molecule type" value="Genomic_DNA"/>
</dbReference>
<dbReference type="InterPro" id="IPR013762">
    <property type="entry name" value="Integrase-like_cat_sf"/>
</dbReference>
<dbReference type="GO" id="GO:0003677">
    <property type="term" value="F:DNA binding"/>
    <property type="evidence" value="ECO:0007669"/>
    <property type="project" value="InterPro"/>
</dbReference>
<dbReference type="GO" id="GO:0015074">
    <property type="term" value="P:DNA integration"/>
    <property type="evidence" value="ECO:0007669"/>
    <property type="project" value="UniProtKB-KW"/>
</dbReference>
<keyword evidence="3" id="KW-0233">DNA recombination</keyword>
<evidence type="ECO:0000259" key="4">
    <source>
        <dbReference type="PROSITE" id="PS51898"/>
    </source>
</evidence>
<comment type="subcellular location">
    <subcellularLocation>
        <location evidence="1">Cytoplasm</location>
    </subcellularLocation>
</comment>
<dbReference type="GO" id="GO:0006310">
    <property type="term" value="P:DNA recombination"/>
    <property type="evidence" value="ECO:0007669"/>
    <property type="project" value="UniProtKB-KW"/>
</dbReference>
<dbReference type="InterPro" id="IPR050090">
    <property type="entry name" value="Tyrosine_recombinase_XerCD"/>
</dbReference>
<accession>A0A7V1N2Q8</accession>
<dbReference type="InterPro" id="IPR011010">
    <property type="entry name" value="DNA_brk_join_enz"/>
</dbReference>
<keyword evidence="2" id="KW-0229">DNA integration</keyword>
<dbReference type="Proteomes" id="UP000886268">
    <property type="component" value="Unassembled WGS sequence"/>
</dbReference>
<sequence length="224" mass="26190">MEMEIKKIRRKIPEVLTEEEVRRLKKQPKLEEKYYLKELKKRKKQGSKSLKRIENKLFNARRNNAIITLFYSSGIRLSELVHLDLSDIYLEEKQIKVLGKGGNESYCPITQEAVEVLNTYIKVRKARGNAKDEALFITRTGDRIKNRDIQRMVPKYAKEAGINKRVTPHTLRHSIATHLLDRGMDLRYVQSFLRHASISSTQIYTHVSNGKLKKELSIHHPDNL</sequence>
<evidence type="ECO:0000256" key="2">
    <source>
        <dbReference type="ARBA" id="ARBA00022908"/>
    </source>
</evidence>
<protein>
    <recommendedName>
        <fullName evidence="4">Tyr recombinase domain-containing protein</fullName>
    </recommendedName>
</protein>
<dbReference type="SUPFAM" id="SSF56349">
    <property type="entry name" value="DNA breaking-rejoining enzymes"/>
    <property type="match status" value="1"/>
</dbReference>
<dbReference type="PROSITE" id="PS51898">
    <property type="entry name" value="TYR_RECOMBINASE"/>
    <property type="match status" value="1"/>
</dbReference>
<dbReference type="Pfam" id="PF00589">
    <property type="entry name" value="Phage_integrase"/>
    <property type="match status" value="1"/>
</dbReference>
<dbReference type="PANTHER" id="PTHR30349">
    <property type="entry name" value="PHAGE INTEGRASE-RELATED"/>
    <property type="match status" value="1"/>
</dbReference>
<evidence type="ECO:0000256" key="1">
    <source>
        <dbReference type="ARBA" id="ARBA00004496"/>
    </source>
</evidence>